<name>A0A1I8AGL4_9BILA</name>
<proteinExistence type="predicted"/>
<evidence type="ECO:0000313" key="3">
    <source>
        <dbReference type="WBParaSite" id="L893_g5535.t1"/>
    </source>
</evidence>
<protein>
    <submittedName>
        <fullName evidence="3">Carb-bd_dom_fam9 domain-containing protein</fullName>
    </submittedName>
</protein>
<feature type="chain" id="PRO_5009314694" evidence="1">
    <location>
        <begin position="17"/>
        <end position="234"/>
    </location>
</feature>
<dbReference type="AlphaFoldDB" id="A0A1I8AGL4"/>
<dbReference type="Proteomes" id="UP000095287">
    <property type="component" value="Unplaced"/>
</dbReference>
<organism evidence="2 3">
    <name type="scientific">Steinernema glaseri</name>
    <dbReference type="NCBI Taxonomy" id="37863"/>
    <lineage>
        <taxon>Eukaryota</taxon>
        <taxon>Metazoa</taxon>
        <taxon>Ecdysozoa</taxon>
        <taxon>Nematoda</taxon>
        <taxon>Chromadorea</taxon>
        <taxon>Rhabditida</taxon>
        <taxon>Tylenchina</taxon>
        <taxon>Panagrolaimomorpha</taxon>
        <taxon>Strongyloidoidea</taxon>
        <taxon>Steinernematidae</taxon>
        <taxon>Steinernema</taxon>
    </lineage>
</organism>
<evidence type="ECO:0000256" key="1">
    <source>
        <dbReference type="SAM" id="SignalP"/>
    </source>
</evidence>
<dbReference type="WBParaSite" id="L893_g5535.t1">
    <property type="protein sequence ID" value="L893_g5535.t1"/>
    <property type="gene ID" value="L893_g5535"/>
</dbReference>
<reference evidence="3" key="1">
    <citation type="submission" date="2016-11" db="UniProtKB">
        <authorList>
            <consortium name="WormBaseParasite"/>
        </authorList>
    </citation>
    <scope>IDENTIFICATION</scope>
</reference>
<evidence type="ECO:0000313" key="2">
    <source>
        <dbReference type="Proteomes" id="UP000095287"/>
    </source>
</evidence>
<sequence>MRRLTLLLLCFGFSQSNLLDRSLELVSSGQFHAIIRTANCDKYDGMPINVGTDNDIILSVGFLDDDDTLLWKSDFEQIDGWEGDNLERGTEMTIRKNCTMGELLEIEGTCAFYARGKPDPTAFYKSCMLKPNIIFFESNAKWSEEESFPYRAWKPDNVTVTLSYKPPGRIQQIVEKLRPFPRIAGYESKEHRGPKKTQYYLRSDQTKVGPILPEIGMYHAKKSLALGEKYPNEF</sequence>
<feature type="signal peptide" evidence="1">
    <location>
        <begin position="1"/>
        <end position="16"/>
    </location>
</feature>
<accession>A0A1I8AGL4</accession>
<keyword evidence="1" id="KW-0732">Signal</keyword>
<keyword evidence="2" id="KW-1185">Reference proteome</keyword>